<sequence>MPTVAQCGQHAKTLALQFRLGITTQPALELADLAGQLITLFASATPQQIAQLQQLLTAVLQCQQNRDWSGLADYLEYELQELLAGSSA</sequence>
<proteinExistence type="predicted"/>
<evidence type="ECO:0000313" key="2">
    <source>
        <dbReference type="Proteomes" id="UP000199371"/>
    </source>
</evidence>
<keyword evidence="2" id="KW-1185">Reference proteome</keyword>
<accession>A0A1H6J2I0</accession>
<dbReference type="EMBL" id="FNXF01000001">
    <property type="protein sequence ID" value="SEH54805.1"/>
    <property type="molecule type" value="Genomic_DNA"/>
</dbReference>
<reference evidence="2" key="1">
    <citation type="submission" date="2016-10" db="EMBL/GenBank/DDBJ databases">
        <authorList>
            <person name="Varghese N."/>
            <person name="Submissions S."/>
        </authorList>
    </citation>
    <scope>NUCLEOTIDE SEQUENCE [LARGE SCALE GENOMIC DNA]</scope>
    <source>
        <strain evidence="2">DSM 17616</strain>
    </source>
</reference>
<name>A0A1H6J2I0_9GAMM</name>
<dbReference type="STRING" id="173990.SAMN05660691_00037"/>
<dbReference type="RefSeq" id="WP_092788945.1">
    <property type="nucleotide sequence ID" value="NZ_FNXF01000001.1"/>
</dbReference>
<organism evidence="1 2">
    <name type="scientific">Rheinheimera pacifica</name>
    <dbReference type="NCBI Taxonomy" id="173990"/>
    <lineage>
        <taxon>Bacteria</taxon>
        <taxon>Pseudomonadati</taxon>
        <taxon>Pseudomonadota</taxon>
        <taxon>Gammaproteobacteria</taxon>
        <taxon>Chromatiales</taxon>
        <taxon>Chromatiaceae</taxon>
        <taxon>Rheinheimera</taxon>
    </lineage>
</organism>
<dbReference type="AlphaFoldDB" id="A0A1H6J2I0"/>
<gene>
    <name evidence="1" type="ORF">SAMN05660691_00037</name>
</gene>
<protein>
    <submittedName>
        <fullName evidence="1">Uncharacterized protein</fullName>
    </submittedName>
</protein>
<dbReference type="Proteomes" id="UP000199371">
    <property type="component" value="Unassembled WGS sequence"/>
</dbReference>
<dbReference type="OrthoDB" id="5592031at2"/>
<evidence type="ECO:0000313" key="1">
    <source>
        <dbReference type="EMBL" id="SEH54805.1"/>
    </source>
</evidence>